<sequence length="80" mass="8722">MERSEDSSKKNMSLCDSLEGLRACVSRFTLTGFMIDLSNSTVIVVADLFSCHKKNAILAAIHNIGLSSDDVVPLMDTMKV</sequence>
<dbReference type="HOGENOM" id="CLU_2589479_0_0_1"/>
<organism evidence="1 2">
    <name type="scientific">Botryotinia fuckeliana (strain T4)</name>
    <name type="common">Noble rot fungus</name>
    <name type="synonym">Botrytis cinerea</name>
    <dbReference type="NCBI Taxonomy" id="999810"/>
    <lineage>
        <taxon>Eukaryota</taxon>
        <taxon>Fungi</taxon>
        <taxon>Dikarya</taxon>
        <taxon>Ascomycota</taxon>
        <taxon>Pezizomycotina</taxon>
        <taxon>Leotiomycetes</taxon>
        <taxon>Helotiales</taxon>
        <taxon>Sclerotiniaceae</taxon>
        <taxon>Botrytis</taxon>
    </lineage>
</organism>
<dbReference type="Proteomes" id="UP000008177">
    <property type="component" value="Unplaced contigs"/>
</dbReference>
<accession>G2YK22</accession>
<proteinExistence type="predicted"/>
<dbReference type="EMBL" id="FQ790340">
    <property type="protein sequence ID" value="CCD51970.1"/>
    <property type="molecule type" value="Genomic_DNA"/>
</dbReference>
<dbReference type="AlphaFoldDB" id="G2YK22"/>
<name>G2YK22_BOTF4</name>
<protein>
    <submittedName>
        <fullName evidence="1">Uncharacterized protein</fullName>
    </submittedName>
</protein>
<evidence type="ECO:0000313" key="2">
    <source>
        <dbReference type="Proteomes" id="UP000008177"/>
    </source>
</evidence>
<gene>
    <name evidence="1" type="ORF">BofuT4_uP081290.1</name>
</gene>
<evidence type="ECO:0000313" key="1">
    <source>
        <dbReference type="EMBL" id="CCD51970.1"/>
    </source>
</evidence>
<dbReference type="InParanoid" id="G2YK22"/>
<reference evidence="2" key="1">
    <citation type="journal article" date="2011" name="PLoS Genet.">
        <title>Genomic analysis of the necrotrophic fungal pathogens Sclerotinia sclerotiorum and Botrytis cinerea.</title>
        <authorList>
            <person name="Amselem J."/>
            <person name="Cuomo C.A."/>
            <person name="van Kan J.A."/>
            <person name="Viaud M."/>
            <person name="Benito E.P."/>
            <person name="Couloux A."/>
            <person name="Coutinho P.M."/>
            <person name="de Vries R.P."/>
            <person name="Dyer P.S."/>
            <person name="Fillinger S."/>
            <person name="Fournier E."/>
            <person name="Gout L."/>
            <person name="Hahn M."/>
            <person name="Kohn L."/>
            <person name="Lapalu N."/>
            <person name="Plummer K.M."/>
            <person name="Pradier J.M."/>
            <person name="Quevillon E."/>
            <person name="Sharon A."/>
            <person name="Simon A."/>
            <person name="ten Have A."/>
            <person name="Tudzynski B."/>
            <person name="Tudzynski P."/>
            <person name="Wincker P."/>
            <person name="Andrew M."/>
            <person name="Anthouard V."/>
            <person name="Beever R.E."/>
            <person name="Beffa R."/>
            <person name="Benoit I."/>
            <person name="Bouzid O."/>
            <person name="Brault B."/>
            <person name="Chen Z."/>
            <person name="Choquer M."/>
            <person name="Collemare J."/>
            <person name="Cotton P."/>
            <person name="Danchin E.G."/>
            <person name="Da Silva C."/>
            <person name="Gautier A."/>
            <person name="Giraud C."/>
            <person name="Giraud T."/>
            <person name="Gonzalez C."/>
            <person name="Grossetete S."/>
            <person name="Guldener U."/>
            <person name="Henrissat B."/>
            <person name="Howlett B.J."/>
            <person name="Kodira C."/>
            <person name="Kretschmer M."/>
            <person name="Lappartient A."/>
            <person name="Leroch M."/>
            <person name="Levis C."/>
            <person name="Mauceli E."/>
            <person name="Neuveglise C."/>
            <person name="Oeser B."/>
            <person name="Pearson M."/>
            <person name="Poulain J."/>
            <person name="Poussereau N."/>
            <person name="Quesneville H."/>
            <person name="Rascle C."/>
            <person name="Schumacher J."/>
            <person name="Segurens B."/>
            <person name="Sexton A."/>
            <person name="Silva E."/>
            <person name="Sirven C."/>
            <person name="Soanes D.M."/>
            <person name="Talbot N.J."/>
            <person name="Templeton M."/>
            <person name="Yandava C."/>
            <person name="Yarden O."/>
            <person name="Zeng Q."/>
            <person name="Rollins J.A."/>
            <person name="Lebrun M.H."/>
            <person name="Dickman M."/>
        </authorList>
    </citation>
    <scope>NUCLEOTIDE SEQUENCE [LARGE SCALE GENOMIC DNA]</scope>
    <source>
        <strain evidence="2">T4</strain>
    </source>
</reference>